<dbReference type="OrthoDB" id="5599486at2"/>
<organism evidence="2 3">
    <name type="scientific">Saprospira grandis (strain Lewin)</name>
    <dbReference type="NCBI Taxonomy" id="984262"/>
    <lineage>
        <taxon>Bacteria</taxon>
        <taxon>Pseudomonadati</taxon>
        <taxon>Bacteroidota</taxon>
        <taxon>Saprospiria</taxon>
        <taxon>Saprospirales</taxon>
        <taxon>Saprospiraceae</taxon>
        <taxon>Saprospira</taxon>
    </lineage>
</organism>
<evidence type="ECO:0008006" key="4">
    <source>
        <dbReference type="Google" id="ProtNLM"/>
    </source>
</evidence>
<accession>H6L6D6</accession>
<keyword evidence="3" id="KW-1185">Reference proteome</keyword>
<dbReference type="PROSITE" id="PS51257">
    <property type="entry name" value="PROKAR_LIPOPROTEIN"/>
    <property type="match status" value="1"/>
</dbReference>
<dbReference type="eggNOG" id="COG3386">
    <property type="taxonomic scope" value="Bacteria"/>
</dbReference>
<proteinExistence type="predicted"/>
<dbReference type="KEGG" id="sgn:SGRA_1343"/>
<dbReference type="Proteomes" id="UP000007519">
    <property type="component" value="Chromosome"/>
</dbReference>
<evidence type="ECO:0000256" key="1">
    <source>
        <dbReference type="SAM" id="SignalP"/>
    </source>
</evidence>
<dbReference type="EMBL" id="CP002831">
    <property type="protein sequence ID" value="AFC24078.1"/>
    <property type="molecule type" value="Genomic_DNA"/>
</dbReference>
<evidence type="ECO:0000313" key="3">
    <source>
        <dbReference type="Proteomes" id="UP000007519"/>
    </source>
</evidence>
<dbReference type="STRING" id="984262.SGRA_1343"/>
<dbReference type="HOGENOM" id="CLU_058234_1_1_10"/>
<reference evidence="2 3" key="1">
    <citation type="journal article" date="2012" name="Stand. Genomic Sci.">
        <title>Complete genome sequencing and analysis of Saprospira grandis str. Lewin, a predatory marine bacterium.</title>
        <authorList>
            <person name="Saw J.H."/>
            <person name="Yuryev A."/>
            <person name="Kanbe M."/>
            <person name="Hou S."/>
            <person name="Young A.G."/>
            <person name="Aizawa S."/>
            <person name="Alam M."/>
        </authorList>
    </citation>
    <scope>NUCLEOTIDE SEQUENCE [LARGE SCALE GENOMIC DNA]</scope>
    <source>
        <strain evidence="2 3">Lewin</strain>
    </source>
</reference>
<evidence type="ECO:0000313" key="2">
    <source>
        <dbReference type="EMBL" id="AFC24078.1"/>
    </source>
</evidence>
<sequence>MKSCIGILLLCLSLSACRLSSLGRLPISESSGLWIDSSGSFYSHNDGGNAPLLYELDQKGHLQRSINILAPNVDWEALATDSAFIYLADMGNNLNQRQDLCIYFFPKSALDQKEIQPQKISFYYPEQIAFPAASWQRHFDAEALFAQGDSLYIVTKNRHRPHDGWHYLYALGKEAGPQAARLCDSIQLKKGGLWQSVTAAAYREGEQSLYLLSMRHLYRFSFERGRFGPLEQRIRLPLRQQEALCFGPDAQLYLTTERSILSGAKLWRLRPKALKRLQE</sequence>
<name>H6L6D6_SAPGL</name>
<feature type="chain" id="PRO_5003603975" description="Lipoprotein" evidence="1">
    <location>
        <begin position="19"/>
        <end position="279"/>
    </location>
</feature>
<protein>
    <recommendedName>
        <fullName evidence="4">Lipoprotein</fullName>
    </recommendedName>
</protein>
<feature type="signal peptide" evidence="1">
    <location>
        <begin position="1"/>
        <end position="18"/>
    </location>
</feature>
<gene>
    <name evidence="2" type="ordered locus">SGRA_1343</name>
</gene>
<dbReference type="AlphaFoldDB" id="H6L6D6"/>
<dbReference type="RefSeq" id="WP_015691718.1">
    <property type="nucleotide sequence ID" value="NC_016940.1"/>
</dbReference>
<keyword evidence="1" id="KW-0732">Signal</keyword>